<dbReference type="EMBL" id="SZPX01000004">
    <property type="protein sequence ID" value="TKI69531.1"/>
    <property type="molecule type" value="Genomic_DNA"/>
</dbReference>
<dbReference type="Pfam" id="PF04187">
    <property type="entry name" value="Cofac_haem_bdg"/>
    <property type="match status" value="1"/>
</dbReference>
<dbReference type="GO" id="GO:0043171">
    <property type="term" value="P:peptide catabolic process"/>
    <property type="evidence" value="ECO:0007669"/>
    <property type="project" value="TreeGrafter"/>
</dbReference>
<dbReference type="Proteomes" id="UP000309561">
    <property type="component" value="Unassembled WGS sequence"/>
</dbReference>
<dbReference type="GO" id="GO:0070006">
    <property type="term" value="F:metalloaminopeptidase activity"/>
    <property type="evidence" value="ECO:0007669"/>
    <property type="project" value="TreeGrafter"/>
</dbReference>
<dbReference type="GO" id="GO:0005615">
    <property type="term" value="C:extracellular space"/>
    <property type="evidence" value="ECO:0007669"/>
    <property type="project" value="TreeGrafter"/>
</dbReference>
<dbReference type="Gene3D" id="3.40.50.11550">
    <property type="match status" value="1"/>
</dbReference>
<evidence type="ECO:0000313" key="4">
    <source>
        <dbReference type="Proteomes" id="UP000309561"/>
    </source>
</evidence>
<dbReference type="SMART" id="SM00228">
    <property type="entry name" value="PDZ"/>
    <property type="match status" value="1"/>
</dbReference>
<name>A0A4U2Z959_9BACT</name>
<dbReference type="Gene3D" id="2.30.42.10">
    <property type="match status" value="1"/>
</dbReference>
<dbReference type="Pfam" id="PF13180">
    <property type="entry name" value="PDZ_2"/>
    <property type="match status" value="1"/>
</dbReference>
<dbReference type="GO" id="GO:0042277">
    <property type="term" value="F:peptide binding"/>
    <property type="evidence" value="ECO:0007669"/>
    <property type="project" value="TreeGrafter"/>
</dbReference>
<dbReference type="GO" id="GO:0005737">
    <property type="term" value="C:cytoplasm"/>
    <property type="evidence" value="ECO:0007669"/>
    <property type="project" value="TreeGrafter"/>
</dbReference>
<dbReference type="Gene3D" id="1.10.390.10">
    <property type="entry name" value="Neutral Protease Domain 2"/>
    <property type="match status" value="1"/>
</dbReference>
<dbReference type="AlphaFoldDB" id="A0A4U2Z959"/>
<dbReference type="InterPro" id="IPR014782">
    <property type="entry name" value="Peptidase_M1_dom"/>
</dbReference>
<keyword evidence="1" id="KW-0472">Membrane</keyword>
<dbReference type="CDD" id="cd14727">
    <property type="entry name" value="ChanN-like"/>
    <property type="match status" value="1"/>
</dbReference>
<protein>
    <submittedName>
        <fullName evidence="3">PDZ domain-containing protein</fullName>
    </submittedName>
</protein>
<accession>A0A4U2Z959</accession>
<keyword evidence="4" id="KW-1185">Reference proteome</keyword>
<dbReference type="InterPro" id="IPR050344">
    <property type="entry name" value="Peptidase_M1_aminopeptidases"/>
</dbReference>
<dbReference type="SUPFAM" id="SSF50156">
    <property type="entry name" value="PDZ domain-like"/>
    <property type="match status" value="1"/>
</dbReference>
<dbReference type="InterPro" id="IPR007314">
    <property type="entry name" value="Cofac_haem-bd_dom"/>
</dbReference>
<feature type="domain" description="PDZ" evidence="2">
    <location>
        <begin position="907"/>
        <end position="974"/>
    </location>
</feature>
<dbReference type="SUPFAM" id="SSF159501">
    <property type="entry name" value="EreA/ChaN-like"/>
    <property type="match status" value="1"/>
</dbReference>
<dbReference type="InterPro" id="IPR027268">
    <property type="entry name" value="Peptidase_M4/M1_CTD_sf"/>
</dbReference>
<dbReference type="InterPro" id="IPR036034">
    <property type="entry name" value="PDZ_sf"/>
</dbReference>
<keyword evidence="1" id="KW-0812">Transmembrane</keyword>
<proteinExistence type="predicted"/>
<dbReference type="GO" id="GO:0016020">
    <property type="term" value="C:membrane"/>
    <property type="evidence" value="ECO:0007669"/>
    <property type="project" value="TreeGrafter"/>
</dbReference>
<dbReference type="InterPro" id="IPR001478">
    <property type="entry name" value="PDZ"/>
</dbReference>
<evidence type="ECO:0000256" key="1">
    <source>
        <dbReference type="SAM" id="Phobius"/>
    </source>
</evidence>
<dbReference type="PANTHER" id="PTHR11533:SF174">
    <property type="entry name" value="PUROMYCIN-SENSITIVE AMINOPEPTIDASE-RELATED"/>
    <property type="match status" value="1"/>
</dbReference>
<dbReference type="Pfam" id="PF01433">
    <property type="entry name" value="Peptidase_M1"/>
    <property type="match status" value="1"/>
</dbReference>
<gene>
    <name evidence="3" type="ORF">FCU45_05610</name>
</gene>
<evidence type="ECO:0000259" key="2">
    <source>
        <dbReference type="SMART" id="SM00228"/>
    </source>
</evidence>
<sequence>MPVFYLIIKINSLDIGHLILFGISILFLVKIHFLILKDWQIMKKLLLLSSLFTSIIYAHECRYTLNIDIDTSKGELEGRALISSDHPTITLLDTQANISEIKGASLSVQNNIPTLVKKSEDVDVEILFTHKFNLVNSDVVLLENWYPKVDMMCKYETVVSNPEMISIVEATQTKKKDGVTTFIFDYPLDRVNIVASKDYKINSVNTKSGLKLSTYFYSDNQQLRENYFKKSEEYFELYKELFGFLPYNNFSIVETQFPAGYSMPTYTLIGKQIIDKEYILESSLGHEIAHQWFGNYVYAPYKGNWVEGMTTYYADYLYAKKAKKEVEYRKDMLIKYDSYVNAHNEIAPIDFEHKTQNSKNAIGYEKVAFFFYMLEQKIGEKAFDEGTKTLLQEYAFKTAAYENLKEIYEKSSNQKLDNIFKNLIYEKGALDFSISNTSLMFVEDRYVLEFDIVSNNKAEFIPISICSNKECLTTKIDLSSKKQRFELDIEPTKIVIDENYELFRRLNPLETPPVISKIIEGNALVVVDRADEEKFSKFKMIFKNFKYADEVKYEELKSNNIFILGAKNSLLNQISIPFEMQGDAKIEIFKNPLNGAYVAAVFEMDKLSRSIFYRLRHLGKYSTVVFEDEKIVHKSTKESQNGIVYNINADSYAIKPAVENLNDIIDEMAKKRVVYIGEQHTEFSSHLNQLKIIKAMYRQNPKLAIGMEMFQQQFQKHLDDFIAGKISEKEMIVKTEYFKRWKYDYELYRPIILFAKEKRIPIVALNIDREITKKVVNGGFDSLSSEQLEVIPDSIDFENPKYVEQLRGIFGMHQSKSFKNFDEFYHAQLLWDESMAENMVEFMNKNPDYSMAVLAGNGHIMHGHGIPKRAHRRGIADYTIVLNHTNPEPGIADYLLYPSAVTTQKAKKLGIYFEDNEKLEVKKLVDDSPAQKAKIEPKDRVVAIDGNKVQSIYEVKTELAFAKDSLNVTLMRGSEKIEVSVDLE</sequence>
<comment type="caution">
    <text evidence="3">The sequence shown here is derived from an EMBL/GenBank/DDBJ whole genome shotgun (WGS) entry which is preliminary data.</text>
</comment>
<dbReference type="GO" id="GO:0008270">
    <property type="term" value="F:zinc ion binding"/>
    <property type="evidence" value="ECO:0007669"/>
    <property type="project" value="InterPro"/>
</dbReference>
<feature type="transmembrane region" description="Helical" evidence="1">
    <location>
        <begin position="6"/>
        <end position="29"/>
    </location>
</feature>
<dbReference type="PANTHER" id="PTHR11533">
    <property type="entry name" value="PROTEASE M1 ZINC METALLOPROTEASE"/>
    <property type="match status" value="1"/>
</dbReference>
<evidence type="ECO:0000313" key="3">
    <source>
        <dbReference type="EMBL" id="TKI69531.1"/>
    </source>
</evidence>
<dbReference type="SUPFAM" id="SSF55486">
    <property type="entry name" value="Metalloproteases ('zincins'), catalytic domain"/>
    <property type="match status" value="1"/>
</dbReference>
<reference evidence="3 4" key="1">
    <citation type="submission" date="2019-04" db="EMBL/GenBank/DDBJ databases">
        <title>Sulfurimonas crateris sp. nov. a facultative anaerobic sulfur-oxidizing chemolithautotrophic bacterium isolated from a terrestrial mud vulcano.</title>
        <authorList>
            <person name="Ratnikova N.M."/>
            <person name="Slobodkin A.I."/>
            <person name="Merkel A.Y."/>
            <person name="Novikov A."/>
            <person name="Bonch-Osmolovskaya E.A."/>
            <person name="Slobodkina G.B."/>
        </authorList>
    </citation>
    <scope>NUCLEOTIDE SEQUENCE [LARGE SCALE GENOMIC DNA]</scope>
    <source>
        <strain evidence="3 4">SN118</strain>
    </source>
</reference>
<keyword evidence="1" id="KW-1133">Transmembrane helix</keyword>
<organism evidence="3 4">
    <name type="scientific">Sulfurimonas crateris</name>
    <dbReference type="NCBI Taxonomy" id="2574727"/>
    <lineage>
        <taxon>Bacteria</taxon>
        <taxon>Pseudomonadati</taxon>
        <taxon>Campylobacterota</taxon>
        <taxon>Epsilonproteobacteria</taxon>
        <taxon>Campylobacterales</taxon>
        <taxon>Sulfurimonadaceae</taxon>
        <taxon>Sulfurimonas</taxon>
    </lineage>
</organism>